<dbReference type="InterPro" id="IPR025963">
    <property type="entry name" value="FLgD_Tudor"/>
</dbReference>
<dbReference type="Gene3D" id="2.30.30.910">
    <property type="match status" value="1"/>
</dbReference>
<gene>
    <name evidence="8" type="primary">flgD</name>
    <name evidence="8" type="ORF">OLEAN_C11930</name>
</gene>
<dbReference type="PATRIC" id="fig|698738.3.peg.1238"/>
<dbReference type="KEGG" id="oai:OLEAN_C11930"/>
<evidence type="ECO:0000256" key="2">
    <source>
        <dbReference type="ARBA" id="ARBA00016013"/>
    </source>
</evidence>
<dbReference type="InterPro" id="IPR005648">
    <property type="entry name" value="FlgD"/>
</dbReference>
<evidence type="ECO:0000256" key="4">
    <source>
        <dbReference type="ARBA" id="ARBA00024746"/>
    </source>
</evidence>
<evidence type="ECO:0000313" key="9">
    <source>
        <dbReference type="Proteomes" id="UP000032749"/>
    </source>
</evidence>
<dbReference type="Pfam" id="PF03963">
    <property type="entry name" value="FlgD"/>
    <property type="match status" value="1"/>
</dbReference>
<accession>R4YSZ3</accession>
<comment type="similarity">
    <text evidence="1 5">Belongs to the FlgD family.</text>
</comment>
<keyword evidence="3 5" id="KW-1005">Bacterial flagellum biogenesis</keyword>
<evidence type="ECO:0000313" key="8">
    <source>
        <dbReference type="EMBL" id="CCK75369.1"/>
    </source>
</evidence>
<dbReference type="Pfam" id="PF13860">
    <property type="entry name" value="FlgD_ig"/>
    <property type="match status" value="1"/>
</dbReference>
<dbReference type="InterPro" id="IPR025965">
    <property type="entry name" value="FlgD/Vpr_Ig-like"/>
</dbReference>
<keyword evidence="8" id="KW-0282">Flagellum</keyword>
<keyword evidence="9" id="KW-1185">Reference proteome</keyword>
<dbReference type="HOGENOM" id="CLU_047535_0_2_6"/>
<evidence type="ECO:0000256" key="1">
    <source>
        <dbReference type="ARBA" id="ARBA00010577"/>
    </source>
</evidence>
<name>R4YSZ3_OLEAN</name>
<sequence length="265" mass="28621">MSTIDNSNPASSVLDQYSSTIKNADKPKTNEMGQDEFLKLMIAELNNQNPLDPQDNGEFIAQLAQFSTVEGLDKLNTTTEGMSDGMRSSQALQASSLVGQSVIVEGNDMGLLLNKGIVSSFSDLPESTTDLKLSIQDESGQLLEQVSLGNHAKGEMSIRWDGLNLMKDGEIVDLDYSKLNRQEFYVDENGEQVLDEAGKPIYAPYPPGEYSFKVSGSVAGKTEEFTTLMSARVDSVSLSSTGSATLNLAGGKRAGMNEIKQIVNE</sequence>
<protein>
    <recommendedName>
        <fullName evidence="2 5">Basal-body rod modification protein FlgD</fullName>
    </recommendedName>
</protein>
<dbReference type="AlphaFoldDB" id="R4YSZ3"/>
<dbReference type="Pfam" id="PF13861">
    <property type="entry name" value="FLgD_tudor"/>
    <property type="match status" value="1"/>
</dbReference>
<dbReference type="STRING" id="698738.OLEAN_C11930"/>
<dbReference type="EMBL" id="FO203512">
    <property type="protein sequence ID" value="CCK75369.1"/>
    <property type="molecule type" value="Genomic_DNA"/>
</dbReference>
<organism evidence="8 9">
    <name type="scientific">Oleispira antarctica RB-8</name>
    <dbReference type="NCBI Taxonomy" id="698738"/>
    <lineage>
        <taxon>Bacteria</taxon>
        <taxon>Pseudomonadati</taxon>
        <taxon>Pseudomonadota</taxon>
        <taxon>Gammaproteobacteria</taxon>
        <taxon>Oceanospirillales</taxon>
        <taxon>Oceanospirillaceae</taxon>
        <taxon>Oleispira</taxon>
    </lineage>
</organism>
<feature type="domain" description="FlgD/Vpr Ig-like" evidence="6">
    <location>
        <begin position="120"/>
        <end position="164"/>
    </location>
</feature>
<evidence type="ECO:0000256" key="5">
    <source>
        <dbReference type="RuleBase" id="RU362076"/>
    </source>
</evidence>
<feature type="domain" description="FlgD Tudor-like" evidence="7">
    <location>
        <begin position="89"/>
        <end position="260"/>
    </location>
</feature>
<keyword evidence="8" id="KW-0969">Cilium</keyword>
<reference evidence="8 9" key="1">
    <citation type="journal article" date="2013" name="Nat. Commun.">
        <title>Genome sequence and functional genomic analysis of the oil-degrading bacterium Oleispira antarctica.</title>
        <authorList>
            <person name="Kube M."/>
            <person name="Chernikova T.N."/>
            <person name="Al-Ramahi Y."/>
            <person name="Beloqui A."/>
            <person name="Lopez-Cortez N."/>
            <person name="Guazzaroni M.E."/>
            <person name="Heipieper H.J."/>
            <person name="Klages S."/>
            <person name="Kotsyurbenko O.R."/>
            <person name="Langer I."/>
            <person name="Nechitaylo T.Y."/>
            <person name="Lunsdorf H."/>
            <person name="Fernandez M."/>
            <person name="Juarez S."/>
            <person name="Ciordia S."/>
            <person name="Singer A."/>
            <person name="Kagan O."/>
            <person name="Egorova O."/>
            <person name="Petit P.A."/>
            <person name="Stogios P."/>
            <person name="Kim Y."/>
            <person name="Tchigvintsev A."/>
            <person name="Flick R."/>
            <person name="Denaro R."/>
            <person name="Genovese M."/>
            <person name="Albar J.P."/>
            <person name="Reva O.N."/>
            <person name="Martinez-Gomariz M."/>
            <person name="Tran H."/>
            <person name="Ferrer M."/>
            <person name="Savchenko A."/>
            <person name="Yakunin A.F."/>
            <person name="Yakimov M.M."/>
            <person name="Golyshina O.V."/>
            <person name="Reinhardt R."/>
            <person name="Golyshin P.N."/>
        </authorList>
    </citation>
    <scope>NUCLEOTIDE SEQUENCE [LARGE SCALE GENOMIC DNA]</scope>
</reference>
<keyword evidence="8" id="KW-0966">Cell projection</keyword>
<proteinExistence type="inferred from homology"/>
<dbReference type="GO" id="GO:0044781">
    <property type="term" value="P:bacterial-type flagellum organization"/>
    <property type="evidence" value="ECO:0007669"/>
    <property type="project" value="UniProtKB-UniRule"/>
</dbReference>
<comment type="function">
    <text evidence="4 5">Required for flagellar hook formation. May act as a scaffolding protein.</text>
</comment>
<evidence type="ECO:0000259" key="6">
    <source>
        <dbReference type="Pfam" id="PF13860"/>
    </source>
</evidence>
<dbReference type="Proteomes" id="UP000032749">
    <property type="component" value="Chromosome"/>
</dbReference>
<dbReference type="OrthoDB" id="9785233at2"/>
<evidence type="ECO:0000259" key="7">
    <source>
        <dbReference type="Pfam" id="PF13861"/>
    </source>
</evidence>
<dbReference type="Gene3D" id="2.60.40.4070">
    <property type="match status" value="1"/>
</dbReference>
<evidence type="ECO:0000256" key="3">
    <source>
        <dbReference type="ARBA" id="ARBA00022795"/>
    </source>
</evidence>